<evidence type="ECO:0000259" key="2">
    <source>
        <dbReference type="Pfam" id="PF13472"/>
    </source>
</evidence>
<feature type="domain" description="SGNH hydrolase-type esterase" evidence="2">
    <location>
        <begin position="63"/>
        <end position="238"/>
    </location>
</feature>
<keyword evidence="4" id="KW-1185">Reference proteome</keyword>
<reference evidence="3 4" key="1">
    <citation type="journal article" date="2019" name="ACS Chem. Biol.">
        <title>Identification and Mobilization of a Cryptic Antibiotic Biosynthesis Gene Locus from a Human-Pathogenic Nocardia Isolate.</title>
        <authorList>
            <person name="Herisse M."/>
            <person name="Ishida K."/>
            <person name="Porter J.L."/>
            <person name="Howden B."/>
            <person name="Hertweck C."/>
            <person name="Stinear T.P."/>
            <person name="Pidot S.J."/>
        </authorList>
    </citation>
    <scope>NUCLEOTIDE SEQUENCE [LARGE SCALE GENOMIC DNA]</scope>
    <source>
        <strain evidence="3 4">AUSMDU00012717</strain>
    </source>
</reference>
<dbReference type="InterPro" id="IPR053140">
    <property type="entry name" value="GDSL_Rv0518-like"/>
</dbReference>
<name>A0A6G9YB68_9NOCA</name>
<evidence type="ECO:0000256" key="1">
    <source>
        <dbReference type="SAM" id="MobiDB-lite"/>
    </source>
</evidence>
<dbReference type="InterPro" id="IPR013830">
    <property type="entry name" value="SGNH_hydro"/>
</dbReference>
<gene>
    <name evidence="3" type="ORF">F5544_12075</name>
</gene>
<dbReference type="Gene3D" id="3.40.50.1110">
    <property type="entry name" value="SGNH hydrolase"/>
    <property type="match status" value="1"/>
</dbReference>
<accession>A0A6G9YB68</accession>
<dbReference type="Proteomes" id="UP000503540">
    <property type="component" value="Chromosome"/>
</dbReference>
<dbReference type="PANTHER" id="PTHR43784:SF2">
    <property type="entry name" value="GDSL-LIKE LIPASE_ACYLHYDROLASE, PUTATIVE (AFU_ORTHOLOGUE AFUA_2G00820)-RELATED"/>
    <property type="match status" value="1"/>
</dbReference>
<feature type="compositionally biased region" description="Basic and acidic residues" evidence="1">
    <location>
        <begin position="11"/>
        <end position="22"/>
    </location>
</feature>
<evidence type="ECO:0000313" key="4">
    <source>
        <dbReference type="Proteomes" id="UP000503540"/>
    </source>
</evidence>
<dbReference type="EMBL" id="CP046172">
    <property type="protein sequence ID" value="QIS10306.1"/>
    <property type="molecule type" value="Genomic_DNA"/>
</dbReference>
<dbReference type="InterPro" id="IPR036514">
    <property type="entry name" value="SGNH_hydro_sf"/>
</dbReference>
<organism evidence="3 4">
    <name type="scientific">Nocardia arthritidis</name>
    <dbReference type="NCBI Taxonomy" id="228602"/>
    <lineage>
        <taxon>Bacteria</taxon>
        <taxon>Bacillati</taxon>
        <taxon>Actinomycetota</taxon>
        <taxon>Actinomycetes</taxon>
        <taxon>Mycobacteriales</taxon>
        <taxon>Nocardiaceae</taxon>
        <taxon>Nocardia</taxon>
    </lineage>
</organism>
<dbReference type="KEGG" id="nah:F5544_12075"/>
<feature type="compositionally biased region" description="Basic residues" evidence="1">
    <location>
        <begin position="1"/>
        <end position="10"/>
    </location>
</feature>
<sequence length="254" mass="27968">MRRDLRRRGRSTGDPHPRRERTGLTGDMVTSNDIHTEADDPMLLSTEAARRLLGDAPWRRFAVLGDSIAQGVRDPSPGYLNLGWADRVADILTSIEPAVAYRNTGRQGATSAQVVAEQLDEIIEFRPDLVHIVCGGNDLFTGHGSIAALRTNLDTLFGALARTGAQLSTFTMADVWDLERMAPMRPMRAPMARVNEVIRATAARYDAVLVDFWDHPLRLRPDLMSADLIHFTASGHAVVAAEVIRALGRRVSAH</sequence>
<feature type="region of interest" description="Disordered" evidence="1">
    <location>
        <begin position="1"/>
        <end position="33"/>
    </location>
</feature>
<dbReference type="Pfam" id="PF13472">
    <property type="entry name" value="Lipase_GDSL_2"/>
    <property type="match status" value="1"/>
</dbReference>
<keyword evidence="3" id="KW-0378">Hydrolase</keyword>
<evidence type="ECO:0000313" key="3">
    <source>
        <dbReference type="EMBL" id="QIS10306.1"/>
    </source>
</evidence>
<proteinExistence type="predicted"/>
<dbReference type="AlphaFoldDB" id="A0A6G9YB68"/>
<protein>
    <submittedName>
        <fullName evidence="3">SGNH/GDSL hydrolase family protein</fullName>
    </submittedName>
</protein>
<dbReference type="PANTHER" id="PTHR43784">
    <property type="entry name" value="GDSL-LIKE LIPASE/ACYLHYDROLASE, PUTATIVE (AFU_ORTHOLOGUE AFUA_2G00820)-RELATED"/>
    <property type="match status" value="1"/>
</dbReference>
<dbReference type="CDD" id="cd01832">
    <property type="entry name" value="SGNH_hydrolase_like_1"/>
    <property type="match status" value="1"/>
</dbReference>
<dbReference type="SUPFAM" id="SSF52266">
    <property type="entry name" value="SGNH hydrolase"/>
    <property type="match status" value="1"/>
</dbReference>
<dbReference type="GO" id="GO:0016787">
    <property type="term" value="F:hydrolase activity"/>
    <property type="evidence" value="ECO:0007669"/>
    <property type="project" value="UniProtKB-KW"/>
</dbReference>